<feature type="compositionally biased region" description="Basic and acidic residues" evidence="1">
    <location>
        <begin position="222"/>
        <end position="235"/>
    </location>
</feature>
<dbReference type="SUPFAM" id="SSF57924">
    <property type="entry name" value="Inhibitor of apoptosis (IAP) repeat"/>
    <property type="match status" value="1"/>
</dbReference>
<proteinExistence type="predicted"/>
<comment type="caution">
    <text evidence="2">The sequence shown here is derived from an EMBL/GenBank/DDBJ whole genome shotgun (WGS) entry which is preliminary data.</text>
</comment>
<name>A0AAN9BMD2_9CAEN</name>
<evidence type="ECO:0000256" key="1">
    <source>
        <dbReference type="SAM" id="MobiDB-lite"/>
    </source>
</evidence>
<organism evidence="2 3">
    <name type="scientific">Littorina saxatilis</name>
    <dbReference type="NCBI Taxonomy" id="31220"/>
    <lineage>
        <taxon>Eukaryota</taxon>
        <taxon>Metazoa</taxon>
        <taxon>Spiralia</taxon>
        <taxon>Lophotrochozoa</taxon>
        <taxon>Mollusca</taxon>
        <taxon>Gastropoda</taxon>
        <taxon>Caenogastropoda</taxon>
        <taxon>Littorinimorpha</taxon>
        <taxon>Littorinoidea</taxon>
        <taxon>Littorinidae</taxon>
        <taxon>Littorina</taxon>
    </lineage>
</organism>
<feature type="region of interest" description="Disordered" evidence="1">
    <location>
        <begin position="222"/>
        <end position="292"/>
    </location>
</feature>
<protein>
    <submittedName>
        <fullName evidence="2">Uncharacterized protein</fullName>
    </submittedName>
</protein>
<dbReference type="Proteomes" id="UP001374579">
    <property type="component" value="Unassembled WGS sequence"/>
</dbReference>
<dbReference type="PROSITE" id="PS50143">
    <property type="entry name" value="BIR_REPEAT_2"/>
    <property type="match status" value="1"/>
</dbReference>
<reference evidence="2 3" key="1">
    <citation type="submission" date="2024-02" db="EMBL/GenBank/DDBJ databases">
        <title>Chromosome-scale genome assembly of the rough periwinkle Littorina saxatilis.</title>
        <authorList>
            <person name="De Jode A."/>
            <person name="Faria R."/>
            <person name="Formenti G."/>
            <person name="Sims Y."/>
            <person name="Smith T.P."/>
            <person name="Tracey A."/>
            <person name="Wood J.M.D."/>
            <person name="Zagrodzka Z.B."/>
            <person name="Johannesson K."/>
            <person name="Butlin R.K."/>
            <person name="Leder E.H."/>
        </authorList>
    </citation>
    <scope>NUCLEOTIDE SEQUENCE [LARGE SCALE GENOMIC DNA]</scope>
    <source>
        <strain evidence="2">Snail1</strain>
        <tissue evidence="2">Muscle</tissue>
    </source>
</reference>
<gene>
    <name evidence="2" type="ORF">V1264_015538</name>
</gene>
<dbReference type="AlphaFoldDB" id="A0AAN9BMD2"/>
<sequence>MKSSIASPGHHSLENLGLFPLKCDNNDFENNSVVSQDCTFVSLLTPGTNVKDQFDKFHRKAARDKHRGKLGALFQDFDITEVIDIIVGYLYVHLPEVPVKYLPEITISQTHLKTSAFEPQGIVQAKARYIVGKGYLLEYIQQLCGAYCVSLEQQDPDSLQESVNKIKLLLVKASIVVNTVLLVASLLSFQSEDTPKHASDAALQDVIQKCRFALNETEHLKQDKYAKEGNPETKNKKFKQITNPTIVVRDKAGDEGKTKPVNACKEKTTKKQATKHVNPKQNKEHKDTEKNDNSALIEQHKDSEHEHSDSDASEPSVSFNLKDAAKPHFLFLDISEVCMKTAKLKPAGGTYRQPINNIDEKKMTSAADPRPQHDPRTSFSKGLQPIEPLDWLWAGFIPRDAGFRAPPRRIQQNAVVLTRDCVRQRMRQRNFRIASMVHLPRMDSVQMSEAGIYFDEDEDLFRCYVCSFRIPRHQWPAGEDPKELHRRKSPGCHVVNPDACKQRQTTAGQAIDKSKHDHHEAMKTDWQDAGDSTLFVVSDNYSTKSLETSTEP</sequence>
<feature type="compositionally biased region" description="Basic and acidic residues" evidence="1">
    <location>
        <begin position="248"/>
        <end position="269"/>
    </location>
</feature>
<evidence type="ECO:0000313" key="2">
    <source>
        <dbReference type="EMBL" id="KAK7107649.1"/>
    </source>
</evidence>
<dbReference type="Pfam" id="PF00653">
    <property type="entry name" value="BIR"/>
    <property type="match status" value="1"/>
</dbReference>
<feature type="region of interest" description="Disordered" evidence="1">
    <location>
        <begin position="503"/>
        <end position="525"/>
    </location>
</feature>
<feature type="compositionally biased region" description="Basic and acidic residues" evidence="1">
    <location>
        <begin position="512"/>
        <end position="525"/>
    </location>
</feature>
<accession>A0AAN9BMD2</accession>
<evidence type="ECO:0000313" key="3">
    <source>
        <dbReference type="Proteomes" id="UP001374579"/>
    </source>
</evidence>
<keyword evidence="3" id="KW-1185">Reference proteome</keyword>
<feature type="compositionally biased region" description="Basic and acidic residues" evidence="1">
    <location>
        <begin position="281"/>
        <end position="292"/>
    </location>
</feature>
<dbReference type="EMBL" id="JBAMIC010000004">
    <property type="protein sequence ID" value="KAK7107649.1"/>
    <property type="molecule type" value="Genomic_DNA"/>
</dbReference>
<feature type="region of interest" description="Disordered" evidence="1">
    <location>
        <begin position="360"/>
        <end position="381"/>
    </location>
</feature>
<dbReference type="InterPro" id="IPR001370">
    <property type="entry name" value="BIR_rpt"/>
</dbReference>
<dbReference type="Gene3D" id="1.10.1170.10">
    <property type="entry name" value="Inhibitor Of Apoptosis Protein (2mihbC-IAP-1), Chain A"/>
    <property type="match status" value="1"/>
</dbReference>